<dbReference type="InterPro" id="IPR029063">
    <property type="entry name" value="SAM-dependent_MTases_sf"/>
</dbReference>
<dbReference type="RefSeq" id="WP_320217624.1">
    <property type="nucleotide sequence ID" value="NZ_JAVIIS010000073.1"/>
</dbReference>
<accession>A0ABU4X5N2</accession>
<dbReference type="Gene3D" id="3.40.50.150">
    <property type="entry name" value="Vaccinia Virus protein VP39"/>
    <property type="match status" value="1"/>
</dbReference>
<dbReference type="EMBL" id="JAVIIS010000073">
    <property type="protein sequence ID" value="MDX8443640.1"/>
    <property type="molecule type" value="Genomic_DNA"/>
</dbReference>
<dbReference type="CDD" id="cd02440">
    <property type="entry name" value="AdoMet_MTases"/>
    <property type="match status" value="1"/>
</dbReference>
<name>A0ABU4X5N2_9HYPH</name>
<keyword evidence="2" id="KW-0808">Transferase</keyword>
<dbReference type="GO" id="GO:0032259">
    <property type="term" value="P:methylation"/>
    <property type="evidence" value="ECO:0007669"/>
    <property type="project" value="UniProtKB-KW"/>
</dbReference>
<evidence type="ECO:0000313" key="3">
    <source>
        <dbReference type="Proteomes" id="UP001272097"/>
    </source>
</evidence>
<gene>
    <name evidence="2" type="ORF">RFM51_29160</name>
</gene>
<comment type="caution">
    <text evidence="2">The sequence shown here is derived from an EMBL/GenBank/DDBJ whole genome shotgun (WGS) entry which is preliminary data.</text>
</comment>
<feature type="domain" description="Methyltransferase" evidence="1">
    <location>
        <begin position="46"/>
        <end position="135"/>
    </location>
</feature>
<dbReference type="Proteomes" id="UP001272097">
    <property type="component" value="Unassembled WGS sequence"/>
</dbReference>
<dbReference type="SUPFAM" id="SSF53335">
    <property type="entry name" value="S-adenosyl-L-methionine-dependent methyltransferases"/>
    <property type="match status" value="1"/>
</dbReference>
<dbReference type="GO" id="GO:0008168">
    <property type="term" value="F:methyltransferase activity"/>
    <property type="evidence" value="ECO:0007669"/>
    <property type="project" value="UniProtKB-KW"/>
</dbReference>
<keyword evidence="2" id="KW-0489">Methyltransferase</keyword>
<reference evidence="2 3" key="1">
    <citation type="submission" date="2023-08" db="EMBL/GenBank/DDBJ databases">
        <title>Implementing the SeqCode for naming new Mesorhizobium species isolated from Vachellia karroo root nodules.</title>
        <authorList>
            <person name="Van Lill M."/>
        </authorList>
    </citation>
    <scope>NUCLEOTIDE SEQUENCE [LARGE SCALE GENOMIC DNA]</scope>
    <source>
        <strain evidence="2 3">VK3E</strain>
    </source>
</reference>
<keyword evidence="3" id="KW-1185">Reference proteome</keyword>
<evidence type="ECO:0000259" key="1">
    <source>
        <dbReference type="Pfam" id="PF13649"/>
    </source>
</evidence>
<organism evidence="2 3">
    <name type="scientific">Mesorhizobium australafricanum</name>
    <dbReference type="NCBI Taxonomy" id="3072311"/>
    <lineage>
        <taxon>Bacteria</taxon>
        <taxon>Pseudomonadati</taxon>
        <taxon>Pseudomonadota</taxon>
        <taxon>Alphaproteobacteria</taxon>
        <taxon>Hyphomicrobiales</taxon>
        <taxon>Phyllobacteriaceae</taxon>
        <taxon>Mesorhizobium</taxon>
    </lineage>
</organism>
<protein>
    <submittedName>
        <fullName evidence="2">Methyltransferase domain-containing protein</fullName>
    </submittedName>
</protein>
<evidence type="ECO:0000313" key="2">
    <source>
        <dbReference type="EMBL" id="MDX8443640.1"/>
    </source>
</evidence>
<proteinExistence type="predicted"/>
<dbReference type="Pfam" id="PF13649">
    <property type="entry name" value="Methyltransf_25"/>
    <property type="match status" value="1"/>
</dbReference>
<dbReference type="InterPro" id="IPR041698">
    <property type="entry name" value="Methyltransf_25"/>
</dbReference>
<sequence>MAHEFEFGENWASIYEQFTSVRGRVAEAAETAAFLERYARGGSAFELGIGDGRVAVPLSERDVRVEGIDNSESMLKLLAKRTDQIKAWKEDIADFRSEQRYDLVYCVYSTFTLLFTRDAQVACLRCAAEALDSEGILVLELGVPALDGFIRGQRTSTLFVDHDNTILNSDVHDPLNQTLVSTLLWFSATSMTRTPHRTRYVYHQELDSMAECAGLELAERWGSWTRSAFTDSCKRHISVYRRKGLRSRRTFEGAEDG</sequence>